<evidence type="ECO:0000256" key="12">
    <source>
        <dbReference type="ARBA" id="ARBA00023239"/>
    </source>
</evidence>
<feature type="site" description="Transition state stabilizer" evidence="14">
    <location>
        <position position="353"/>
    </location>
</feature>
<dbReference type="InterPro" id="IPR018294">
    <property type="entry name" value="ISPD_synthase_CS"/>
</dbReference>
<comment type="similarity">
    <text evidence="14">In the N-terminal section; belongs to the IspD/TarI cytidylyltransferase family. IspD subfamily.</text>
</comment>
<dbReference type="GO" id="GO:0050518">
    <property type="term" value="F:2-C-methyl-D-erythritol 4-phosphate cytidylyltransferase activity"/>
    <property type="evidence" value="ECO:0007669"/>
    <property type="project" value="UniProtKB-UniRule"/>
</dbReference>
<dbReference type="PATRIC" id="fig|1280951.3.peg.3086"/>
<keyword evidence="11 14" id="KW-0414">Isoprene biosynthesis</keyword>
<dbReference type="EC" id="4.6.1.12" evidence="14"/>
<comment type="cofactor">
    <cofactor evidence="3 14">
        <name>a divalent metal cation</name>
        <dbReference type="ChEBI" id="CHEBI:60240"/>
    </cofactor>
</comment>
<comment type="pathway">
    <text evidence="5 14">Isoprenoid biosynthesis; isopentenyl diphosphate biosynthesis via DXP pathway; isopentenyl diphosphate from 1-deoxy-D-xylulose 5-phosphate: step 2/6.</text>
</comment>
<dbReference type="Gene3D" id="3.90.550.10">
    <property type="entry name" value="Spore Coat Polysaccharide Biosynthesis Protein SpsA, Chain A"/>
    <property type="match status" value="1"/>
</dbReference>
<dbReference type="AlphaFoldDB" id="A0A059FCM6"/>
<dbReference type="GO" id="GO:0008685">
    <property type="term" value="F:2-C-methyl-D-erythritol 2,4-cyclodiphosphate synthase activity"/>
    <property type="evidence" value="ECO:0007669"/>
    <property type="project" value="UniProtKB-UniRule"/>
</dbReference>
<dbReference type="PROSITE" id="PS01350">
    <property type="entry name" value="ISPF"/>
    <property type="match status" value="1"/>
</dbReference>
<dbReference type="Proteomes" id="UP000025061">
    <property type="component" value="Unassembled WGS sequence"/>
</dbReference>
<dbReference type="InterPro" id="IPR029044">
    <property type="entry name" value="Nucleotide-diphossugar_trans"/>
</dbReference>
<dbReference type="EC" id="2.7.7.60" evidence="14"/>
<comment type="catalytic activity">
    <reaction evidence="2 14">
        <text>2-C-methyl-D-erythritol 4-phosphate + CTP + H(+) = 4-CDP-2-C-methyl-D-erythritol + diphosphate</text>
        <dbReference type="Rhea" id="RHEA:13429"/>
        <dbReference type="ChEBI" id="CHEBI:15378"/>
        <dbReference type="ChEBI" id="CHEBI:33019"/>
        <dbReference type="ChEBI" id="CHEBI:37563"/>
        <dbReference type="ChEBI" id="CHEBI:57823"/>
        <dbReference type="ChEBI" id="CHEBI:58262"/>
        <dbReference type="EC" id="2.7.7.60"/>
    </reaction>
</comment>
<name>A0A059FCM6_9PROT</name>
<feature type="binding site" evidence="14">
    <location>
        <position position="230"/>
    </location>
    <ligand>
        <name>a divalent metal cation</name>
        <dbReference type="ChEBI" id="CHEBI:60240"/>
    </ligand>
</feature>
<evidence type="ECO:0000256" key="6">
    <source>
        <dbReference type="ARBA" id="ARBA00008480"/>
    </source>
</evidence>
<evidence type="ECO:0000313" key="16">
    <source>
        <dbReference type="EMBL" id="KCZ88278.1"/>
    </source>
</evidence>
<comment type="similarity">
    <text evidence="14">In the C-terminal section; belongs to the IspF family.</text>
</comment>
<organism evidence="16 17">
    <name type="scientific">Hyphomonas hirschiana VP5</name>
    <dbReference type="NCBI Taxonomy" id="1280951"/>
    <lineage>
        <taxon>Bacteria</taxon>
        <taxon>Pseudomonadati</taxon>
        <taxon>Pseudomonadota</taxon>
        <taxon>Alphaproteobacteria</taxon>
        <taxon>Hyphomonadales</taxon>
        <taxon>Hyphomonadaceae</taxon>
        <taxon>Hyphomonas</taxon>
    </lineage>
</organism>
<dbReference type="UniPathway" id="UPA00056">
    <property type="reaction ID" value="UER00093"/>
</dbReference>
<comment type="caution">
    <text evidence="14">Lacks conserved residue(s) required for the propagation of feature annotation.</text>
</comment>
<feature type="binding site" evidence="14">
    <location>
        <begin position="352"/>
        <end position="355"/>
    </location>
    <ligand>
        <name>4-CDP-2-C-methyl-D-erythritol 2-phosphate</name>
        <dbReference type="ChEBI" id="CHEBI:57919"/>
    </ligand>
</feature>
<dbReference type="NCBIfam" id="TIGR00151">
    <property type="entry name" value="ispF"/>
    <property type="match status" value="1"/>
</dbReference>
<dbReference type="Pfam" id="PF02542">
    <property type="entry name" value="YgbB"/>
    <property type="match status" value="1"/>
</dbReference>
<evidence type="ECO:0000256" key="1">
    <source>
        <dbReference type="ARBA" id="ARBA00000200"/>
    </source>
</evidence>
<feature type="site" description="Transition state stabilizer" evidence="14">
    <location>
        <position position="16"/>
    </location>
</feature>
<dbReference type="InterPro" id="IPR003526">
    <property type="entry name" value="MECDP_synthase"/>
</dbReference>
<evidence type="ECO:0000256" key="14">
    <source>
        <dbReference type="HAMAP-Rule" id="MF_01520"/>
    </source>
</evidence>
<evidence type="ECO:0000256" key="10">
    <source>
        <dbReference type="ARBA" id="ARBA00022723"/>
    </source>
</evidence>
<dbReference type="HAMAP" id="MF_01520">
    <property type="entry name" value="IspDF"/>
    <property type="match status" value="1"/>
</dbReference>
<dbReference type="NCBIfam" id="TIGR00453">
    <property type="entry name" value="ispD"/>
    <property type="match status" value="1"/>
</dbReference>
<dbReference type="EMBL" id="ARYI01000016">
    <property type="protein sequence ID" value="KCZ88278.1"/>
    <property type="molecule type" value="Genomic_DNA"/>
</dbReference>
<feature type="region of interest" description="2-C-methyl-D-erythritol 2,4-cyclodiphosphate synthase" evidence="14">
    <location>
        <begin position="222"/>
        <end position="378"/>
    </location>
</feature>
<dbReference type="InterPro" id="IPR001228">
    <property type="entry name" value="IspD"/>
</dbReference>
<feature type="binding site" evidence="14">
    <location>
        <position position="359"/>
    </location>
    <ligand>
        <name>4-CDP-2-C-methyl-D-erythritol 2-phosphate</name>
        <dbReference type="ChEBI" id="CHEBI:57919"/>
    </ligand>
</feature>
<feature type="site" description="Positions MEP for the nucleophilic attack" evidence="14">
    <location>
        <position position="148"/>
    </location>
</feature>
<keyword evidence="17" id="KW-1185">Reference proteome</keyword>
<dbReference type="SMR" id="A0A059FCM6"/>
<feature type="region of interest" description="2-C-methyl-D-erythritol 4-phosphate cytidylyltransferase" evidence="14">
    <location>
        <begin position="1"/>
        <end position="221"/>
    </location>
</feature>
<dbReference type="GO" id="GO:0016114">
    <property type="term" value="P:terpenoid biosynthetic process"/>
    <property type="evidence" value="ECO:0007669"/>
    <property type="project" value="InterPro"/>
</dbReference>
<dbReference type="RefSeq" id="WP_011647013.1">
    <property type="nucleotide sequence ID" value="NZ_ARYI01000016.1"/>
</dbReference>
<evidence type="ECO:0000256" key="8">
    <source>
        <dbReference type="ARBA" id="ARBA00022679"/>
    </source>
</evidence>
<comment type="caution">
    <text evidence="16">The sequence shown here is derived from an EMBL/GenBank/DDBJ whole genome shotgun (WGS) entry which is preliminary data.</text>
</comment>
<feature type="binding site" evidence="14">
    <location>
        <begin position="254"/>
        <end position="255"/>
    </location>
    <ligand>
        <name>4-CDP-2-C-methyl-D-erythritol 2-phosphate</name>
        <dbReference type="ChEBI" id="CHEBI:57919"/>
    </ligand>
</feature>
<dbReference type="PANTHER" id="PTHR43181:SF1">
    <property type="entry name" value="2-C-METHYL-D-ERYTHRITOL 2,4-CYCLODIPHOSPHATE SYNTHASE, CHLOROPLASTIC"/>
    <property type="match status" value="1"/>
</dbReference>
<dbReference type="SUPFAM" id="SSF53448">
    <property type="entry name" value="Nucleotide-diphospho-sugar transferases"/>
    <property type="match status" value="1"/>
</dbReference>
<keyword evidence="12 14" id="KW-0456">Lyase</keyword>
<dbReference type="PANTHER" id="PTHR43181">
    <property type="entry name" value="2-C-METHYL-D-ERYTHRITOL 2,4-CYCLODIPHOSPHATE SYNTHASE, CHLOROPLASTIC"/>
    <property type="match status" value="1"/>
</dbReference>
<dbReference type="Pfam" id="PF01128">
    <property type="entry name" value="IspD"/>
    <property type="match status" value="1"/>
</dbReference>
<dbReference type="InterPro" id="IPR026596">
    <property type="entry name" value="IspD/F"/>
</dbReference>
<protein>
    <recommendedName>
        <fullName evidence="14">Bifunctional enzyme IspD/IspF</fullName>
    </recommendedName>
    <domain>
        <recommendedName>
            <fullName evidence="14">2-C-methyl-D-erythritol 4-phosphate cytidylyltransferase</fullName>
            <ecNumber evidence="14">2.7.7.60</ecNumber>
        </recommendedName>
        <alternativeName>
            <fullName evidence="14">4-diphosphocytidyl-2C-methyl-D-erythritol synthase</fullName>
        </alternativeName>
        <alternativeName>
            <fullName evidence="14">MEP cytidylyltransferase</fullName>
            <shortName evidence="14">MCT</shortName>
        </alternativeName>
    </domain>
    <domain>
        <recommendedName>
            <fullName evidence="14">2-C-methyl-D-erythritol 2,4-cyclodiphosphate synthase</fullName>
            <shortName evidence="14">MECDP-synthase</shortName>
            <shortName evidence="14">MECPP-synthase</shortName>
            <shortName evidence="14">MECPS</shortName>
            <ecNumber evidence="14">4.6.1.12</ecNumber>
        </recommendedName>
    </domain>
</protein>
<dbReference type="GO" id="GO:0046872">
    <property type="term" value="F:metal ion binding"/>
    <property type="evidence" value="ECO:0007669"/>
    <property type="project" value="UniProtKB-KW"/>
</dbReference>
<evidence type="ECO:0000256" key="3">
    <source>
        <dbReference type="ARBA" id="ARBA00001968"/>
    </source>
</evidence>
<dbReference type="InterPro" id="IPR036571">
    <property type="entry name" value="MECDP_synthase_sf"/>
</dbReference>
<comment type="pathway">
    <text evidence="4 14">Isoprenoid biosynthesis; isopentenyl diphosphate biosynthesis via DXP pathway; isopentenyl diphosphate from 1-deoxy-D-xylulose 5-phosphate: step 4/6.</text>
</comment>
<gene>
    <name evidence="14" type="primary">ispDF</name>
    <name evidence="16" type="ORF">HHI_15289</name>
</gene>
<comment type="function">
    <text evidence="14">Bifunctional enzyme that catalyzes the formation of 4-diphosphocytidyl-2-C-methyl-D-erythritol from CTP and 2-C-methyl-D-erythritol 4-phosphate (MEP) (IspD), and catalyzes the conversion of 4-diphosphocytidyl-2-C-methyl-D-erythritol 2-phosphate (CDP-ME2P) to 2-C-methyl-D-erythritol 2,4-cyclodiphosphate (ME-CPP) with a corresponding release of cytidine 5-monophosphate (CMP) (IspF).</text>
</comment>
<evidence type="ECO:0000256" key="7">
    <source>
        <dbReference type="ARBA" id="ARBA00009789"/>
    </source>
</evidence>
<dbReference type="GO" id="GO:0019288">
    <property type="term" value="P:isopentenyl diphosphate biosynthetic process, methylerythritol 4-phosphate pathway"/>
    <property type="evidence" value="ECO:0007669"/>
    <property type="project" value="UniProtKB-UniRule"/>
</dbReference>
<evidence type="ECO:0000256" key="11">
    <source>
        <dbReference type="ARBA" id="ARBA00023229"/>
    </source>
</evidence>
<evidence type="ECO:0000256" key="13">
    <source>
        <dbReference type="ARBA" id="ARBA00023268"/>
    </source>
</evidence>
<feature type="binding site" evidence="14">
    <location>
        <position position="362"/>
    </location>
    <ligand>
        <name>4-CDP-2-C-methyl-D-erythritol 2-phosphate</name>
        <dbReference type="ChEBI" id="CHEBI:57919"/>
    </ligand>
</feature>
<accession>A0A059FCM6</accession>
<feature type="domain" description="2-C-methyl-D-erythritol 2,4-cyclodiphosphate synthase" evidence="15">
    <location>
        <begin position="222"/>
        <end position="374"/>
    </location>
</feature>
<dbReference type="CDD" id="cd00554">
    <property type="entry name" value="MECDP_synthase"/>
    <property type="match status" value="1"/>
</dbReference>
<feature type="binding site" evidence="14">
    <location>
        <position position="228"/>
    </location>
    <ligand>
        <name>a divalent metal cation</name>
        <dbReference type="ChEBI" id="CHEBI:60240"/>
    </ligand>
</feature>
<evidence type="ECO:0000313" key="17">
    <source>
        <dbReference type="Proteomes" id="UP000025061"/>
    </source>
</evidence>
<evidence type="ECO:0000259" key="15">
    <source>
        <dbReference type="Pfam" id="PF02542"/>
    </source>
</evidence>
<dbReference type="InterPro" id="IPR034683">
    <property type="entry name" value="IspD/TarI"/>
</dbReference>
<feature type="site" description="Positions MEP for the nucleophilic attack" evidence="14">
    <location>
        <position position="201"/>
    </location>
</feature>
<comment type="similarity">
    <text evidence="7">Belongs to the IspD/TarI cytidylyltransferase family. IspD subfamily.</text>
</comment>
<evidence type="ECO:0000256" key="5">
    <source>
        <dbReference type="ARBA" id="ARBA00004787"/>
    </source>
</evidence>
<comment type="similarity">
    <text evidence="6">Belongs to the IspF family.</text>
</comment>
<sequence>MTETVAIIVAGGRGQRAGAERPKQWQMLLGKRVIDWSIAAFVDHPQISQVVIVAGDELGDCSAEPKIIQAKPGNTRTQSVLSGLAAATISEDATVVIHDAARPGIDAATISSLIARLQDPSVSGAAPAMPVADALKTNSGQSWTNVDRTGLVRVQTPQAFRLGEIRAALSAAGPDLVDDLTAIEAAGGRVEIVSGSARLTKITYPEDFDMLARLLSPTGAPRIGKGYDVHEFEAGDHVTLCGVAIPHIAKLKGHSDADAAWHALTDAILGAVALGDIGDHFPPSDPQWKGADSGLFLKEAQRLAEAKGYVIANCDITVICEAPKVKPHREAMRARTAELLGLPLDAVSVKATTTEGLGFTGRREGIAAEAVALLMPKG</sequence>
<keyword evidence="13 14" id="KW-0511">Multifunctional enzyme</keyword>
<feature type="binding site" evidence="14">
    <location>
        <begin position="276"/>
        <end position="278"/>
    </location>
    <ligand>
        <name>4-CDP-2-C-methyl-D-erythritol 2-phosphate</name>
        <dbReference type="ChEBI" id="CHEBI:57919"/>
    </ligand>
</feature>
<dbReference type="InterPro" id="IPR020555">
    <property type="entry name" value="MECDP_synthase_CS"/>
</dbReference>
<evidence type="ECO:0000256" key="9">
    <source>
        <dbReference type="ARBA" id="ARBA00022695"/>
    </source>
</evidence>
<feature type="binding site" evidence="14">
    <location>
        <position position="262"/>
    </location>
    <ligand>
        <name>a divalent metal cation</name>
        <dbReference type="ChEBI" id="CHEBI:60240"/>
    </ligand>
</feature>
<feature type="site" description="Transition state stabilizer" evidence="14">
    <location>
        <position position="23"/>
    </location>
</feature>
<dbReference type="CDD" id="cd02516">
    <property type="entry name" value="CDP-ME_synthetase"/>
    <property type="match status" value="1"/>
</dbReference>
<keyword evidence="9 14" id="KW-0548">Nucleotidyltransferase</keyword>
<evidence type="ECO:0000256" key="2">
    <source>
        <dbReference type="ARBA" id="ARBA00001282"/>
    </source>
</evidence>
<evidence type="ECO:0000256" key="4">
    <source>
        <dbReference type="ARBA" id="ARBA00004709"/>
    </source>
</evidence>
<keyword evidence="8 14" id="KW-0808">Transferase</keyword>
<dbReference type="PROSITE" id="PS01295">
    <property type="entry name" value="ISPD"/>
    <property type="match status" value="1"/>
</dbReference>
<feature type="site" description="Transition state stabilizer" evidence="14">
    <location>
        <position position="254"/>
    </location>
</feature>
<dbReference type="OrthoDB" id="9804336at2"/>
<keyword evidence="10 14" id="KW-0479">Metal-binding</keyword>
<dbReference type="NCBIfam" id="NF006899">
    <property type="entry name" value="PRK09382.1"/>
    <property type="match status" value="1"/>
</dbReference>
<dbReference type="Gene3D" id="3.30.1330.50">
    <property type="entry name" value="2-C-methyl-D-erythritol 2,4-cyclodiphosphate synthase"/>
    <property type="match status" value="1"/>
</dbReference>
<dbReference type="SUPFAM" id="SSF69765">
    <property type="entry name" value="IpsF-like"/>
    <property type="match status" value="1"/>
</dbReference>
<dbReference type="HAMAP" id="MF_00107">
    <property type="entry name" value="IspF"/>
    <property type="match status" value="1"/>
</dbReference>
<reference evidence="16 17" key="1">
    <citation type="submission" date="2013-04" db="EMBL/GenBank/DDBJ databases">
        <title>Hyphomonas hirschiana VP5 Genome Sequencing.</title>
        <authorList>
            <person name="Lai Q."/>
            <person name="Shao Z."/>
        </authorList>
    </citation>
    <scope>NUCLEOTIDE SEQUENCE [LARGE SCALE GENOMIC DNA]</scope>
    <source>
        <strain evidence="16 17">VP5</strain>
    </source>
</reference>
<proteinExistence type="inferred from homology"/>
<feature type="binding site" evidence="14">
    <location>
        <begin position="228"/>
        <end position="230"/>
    </location>
    <ligand>
        <name>4-CDP-2-C-methyl-D-erythritol 2-phosphate</name>
        <dbReference type="ChEBI" id="CHEBI:57919"/>
    </ligand>
</feature>
<comment type="catalytic activity">
    <reaction evidence="1 14">
        <text>4-CDP-2-C-methyl-D-erythritol 2-phosphate = 2-C-methyl-D-erythritol 2,4-cyclic diphosphate + CMP</text>
        <dbReference type="Rhea" id="RHEA:23864"/>
        <dbReference type="ChEBI" id="CHEBI:57919"/>
        <dbReference type="ChEBI" id="CHEBI:58483"/>
        <dbReference type="ChEBI" id="CHEBI:60377"/>
        <dbReference type="EC" id="4.6.1.12"/>
    </reaction>
</comment>